<dbReference type="VEuPathDB" id="AmoebaDB:DDB_G0288415"/>
<name>Q54IZ1_DICDI</name>
<dbReference type="InParanoid" id="Q54IZ1"/>
<evidence type="ECO:0000313" key="1">
    <source>
        <dbReference type="EMBL" id="EAL63233.1"/>
    </source>
</evidence>
<proteinExistence type="predicted"/>
<sequence>MGPRAFQIISILVGGFKEENSCYFNYTPRLENNSIHINRVLKNT</sequence>
<dbReference type="Proteomes" id="UP000002195">
    <property type="component" value="Unassembled WGS sequence"/>
</dbReference>
<evidence type="ECO:0000313" key="2">
    <source>
        <dbReference type="Proteomes" id="UP000002195"/>
    </source>
</evidence>
<gene>
    <name evidence="1" type="ORF">DDB_G0288415</name>
</gene>
<dbReference type="RefSeq" id="XP_636739.1">
    <property type="nucleotide sequence ID" value="XM_631647.1"/>
</dbReference>
<dbReference type="GeneID" id="8626616"/>
<dbReference type="PaxDb" id="44689-DDB0187932"/>
<accession>Q54IZ1</accession>
<keyword evidence="2" id="KW-1185">Reference proteome</keyword>
<protein>
    <submittedName>
        <fullName evidence="1">Uncharacterized protein</fullName>
    </submittedName>
</protein>
<organism evidence="1 2">
    <name type="scientific">Dictyostelium discoideum</name>
    <name type="common">Social amoeba</name>
    <dbReference type="NCBI Taxonomy" id="44689"/>
    <lineage>
        <taxon>Eukaryota</taxon>
        <taxon>Amoebozoa</taxon>
        <taxon>Evosea</taxon>
        <taxon>Eumycetozoa</taxon>
        <taxon>Dictyostelia</taxon>
        <taxon>Dictyosteliales</taxon>
        <taxon>Dictyosteliaceae</taxon>
        <taxon>Dictyostelium</taxon>
    </lineage>
</organism>
<dbReference type="HOGENOM" id="CLU_3225711_0_0_1"/>
<dbReference type="EMBL" id="AAFI02000111">
    <property type="protein sequence ID" value="EAL63233.1"/>
    <property type="molecule type" value="Genomic_DNA"/>
</dbReference>
<reference evidence="1 2" key="1">
    <citation type="journal article" date="2005" name="Nature">
        <title>The genome of the social amoeba Dictyostelium discoideum.</title>
        <authorList>
            <consortium name="The Dictyostelium discoideum Sequencing Consortium"/>
            <person name="Eichinger L."/>
            <person name="Pachebat J.A."/>
            <person name="Glockner G."/>
            <person name="Rajandream M.A."/>
            <person name="Sucgang R."/>
            <person name="Berriman M."/>
            <person name="Song J."/>
            <person name="Olsen R."/>
            <person name="Szafranski K."/>
            <person name="Xu Q."/>
            <person name="Tunggal B."/>
            <person name="Kummerfeld S."/>
            <person name="Madera M."/>
            <person name="Konfortov B.A."/>
            <person name="Rivero F."/>
            <person name="Bankier A.T."/>
            <person name="Lehmann R."/>
            <person name="Hamlin N."/>
            <person name="Davies R."/>
            <person name="Gaudet P."/>
            <person name="Fey P."/>
            <person name="Pilcher K."/>
            <person name="Chen G."/>
            <person name="Saunders D."/>
            <person name="Sodergren E."/>
            <person name="Davis P."/>
            <person name="Kerhornou A."/>
            <person name="Nie X."/>
            <person name="Hall N."/>
            <person name="Anjard C."/>
            <person name="Hemphill L."/>
            <person name="Bason N."/>
            <person name="Farbrother P."/>
            <person name="Desany B."/>
            <person name="Just E."/>
            <person name="Morio T."/>
            <person name="Rost R."/>
            <person name="Churcher C."/>
            <person name="Cooper J."/>
            <person name="Haydock S."/>
            <person name="van Driessche N."/>
            <person name="Cronin A."/>
            <person name="Goodhead I."/>
            <person name="Muzny D."/>
            <person name="Mourier T."/>
            <person name="Pain A."/>
            <person name="Lu M."/>
            <person name="Harper D."/>
            <person name="Lindsay R."/>
            <person name="Hauser H."/>
            <person name="James K."/>
            <person name="Quiles M."/>
            <person name="Madan Babu M."/>
            <person name="Saito T."/>
            <person name="Buchrieser C."/>
            <person name="Wardroper A."/>
            <person name="Felder M."/>
            <person name="Thangavelu M."/>
            <person name="Johnson D."/>
            <person name="Knights A."/>
            <person name="Loulseged H."/>
            <person name="Mungall K."/>
            <person name="Oliver K."/>
            <person name="Price C."/>
            <person name="Quail M.A."/>
            <person name="Urushihara H."/>
            <person name="Hernandez J."/>
            <person name="Rabbinowitsch E."/>
            <person name="Steffen D."/>
            <person name="Sanders M."/>
            <person name="Ma J."/>
            <person name="Kohara Y."/>
            <person name="Sharp S."/>
            <person name="Simmonds M."/>
            <person name="Spiegler S."/>
            <person name="Tivey A."/>
            <person name="Sugano S."/>
            <person name="White B."/>
            <person name="Walker D."/>
            <person name="Woodward J."/>
            <person name="Winckler T."/>
            <person name="Tanaka Y."/>
            <person name="Shaulsky G."/>
            <person name="Schleicher M."/>
            <person name="Weinstock G."/>
            <person name="Rosenthal A."/>
            <person name="Cox E.C."/>
            <person name="Chisholm R.L."/>
            <person name="Gibbs R."/>
            <person name="Loomis W.F."/>
            <person name="Platzer M."/>
            <person name="Kay R.R."/>
            <person name="Williams J."/>
            <person name="Dear P.H."/>
            <person name="Noegel A.A."/>
            <person name="Barrell B."/>
            <person name="Kuspa A."/>
        </authorList>
    </citation>
    <scope>NUCLEOTIDE SEQUENCE [LARGE SCALE GENOMIC DNA]</scope>
    <source>
        <strain evidence="1 2">AX4</strain>
    </source>
</reference>
<dbReference type="AlphaFoldDB" id="Q54IZ1"/>
<dbReference type="KEGG" id="ddi:DDB_G0288415"/>
<comment type="caution">
    <text evidence="1">The sequence shown here is derived from an EMBL/GenBank/DDBJ whole genome shotgun (WGS) entry which is preliminary data.</text>
</comment>